<gene>
    <name evidence="1" type="ORF">H9632_02325</name>
</gene>
<dbReference type="InterPro" id="IPR009910">
    <property type="entry name" value="DUF1450"/>
</dbReference>
<organism evidence="1 2">
    <name type="scientific">Solibacillus merdavium</name>
    <dbReference type="NCBI Taxonomy" id="2762218"/>
    <lineage>
        <taxon>Bacteria</taxon>
        <taxon>Bacillati</taxon>
        <taxon>Bacillota</taxon>
        <taxon>Bacilli</taxon>
        <taxon>Bacillales</taxon>
        <taxon>Caryophanaceae</taxon>
        <taxon>Solibacillus</taxon>
    </lineage>
</organism>
<evidence type="ECO:0000313" key="2">
    <source>
        <dbReference type="Proteomes" id="UP000600565"/>
    </source>
</evidence>
<protein>
    <submittedName>
        <fullName evidence="1">DUF1450 domain-containing protein</fullName>
    </submittedName>
</protein>
<dbReference type="Pfam" id="PF07293">
    <property type="entry name" value="DUF1450"/>
    <property type="match status" value="1"/>
</dbReference>
<keyword evidence="2" id="KW-1185">Reference proteome</keyword>
<comment type="caution">
    <text evidence="1">The sequence shown here is derived from an EMBL/GenBank/DDBJ whole genome shotgun (WGS) entry which is preliminary data.</text>
</comment>
<reference evidence="1 2" key="1">
    <citation type="submission" date="2020-08" db="EMBL/GenBank/DDBJ databases">
        <title>A Genomic Blueprint of the Chicken Gut Microbiome.</title>
        <authorList>
            <person name="Gilroy R."/>
            <person name="Ravi A."/>
            <person name="Getino M."/>
            <person name="Pursley I."/>
            <person name="Horton D.L."/>
            <person name="Alikhan N.-F."/>
            <person name="Baker D."/>
            <person name="Gharbi K."/>
            <person name="Hall N."/>
            <person name="Watson M."/>
            <person name="Adriaenssens E.M."/>
            <person name="Foster-Nyarko E."/>
            <person name="Jarju S."/>
            <person name="Secka A."/>
            <person name="Antonio M."/>
            <person name="Oren A."/>
            <person name="Chaudhuri R."/>
            <person name="La Ragione R.M."/>
            <person name="Hildebrand F."/>
            <person name="Pallen M.J."/>
        </authorList>
    </citation>
    <scope>NUCLEOTIDE SEQUENCE [LARGE SCALE GENOMIC DNA]</scope>
    <source>
        <strain evidence="1 2">Sa1YVA6</strain>
    </source>
</reference>
<name>A0ABR8XJ11_9BACL</name>
<proteinExistence type="predicted"/>
<dbReference type="EMBL" id="JACSPW010000001">
    <property type="protein sequence ID" value="MBD8031888.1"/>
    <property type="molecule type" value="Genomic_DNA"/>
</dbReference>
<accession>A0ABR8XJ11</accession>
<dbReference type="RefSeq" id="WP_191702632.1">
    <property type="nucleotide sequence ID" value="NZ_JACSPW010000001.1"/>
</dbReference>
<evidence type="ECO:0000313" key="1">
    <source>
        <dbReference type="EMBL" id="MBD8031888.1"/>
    </source>
</evidence>
<dbReference type="Proteomes" id="UP000600565">
    <property type="component" value="Unassembled WGS sequence"/>
</dbReference>
<sequence>MVFSFLKRSKTKELKNQVEFCMTNLSLGAADVYDVLVERDDVEITELGCTSNCEICEANLFTIVNGDIIKAEDSQQLLDLVERELEENSVLS</sequence>